<comment type="caution">
    <text evidence="2">The sequence shown here is derived from an EMBL/GenBank/DDBJ whole genome shotgun (WGS) entry which is preliminary data.</text>
</comment>
<sequence length="201" mass="23360">MVVGYDTNLSFNLPNIEVIKKTYYPQGECKFNSMVLSKNELITKNIPFFGIPVFEDLNSLNKSFIIGYNFRNVNNELKIDMFSYCSKVRCYVNLPKLNFCAFIINHPISNAYKLLPFRFSILKNKPFVDFKNKFTSHLNPKYVSLCLSKDNYKPFFLKQKIEQIKVKCVDCNCGKTCSVCKNKTLGILKGENDVKCIVYHY</sequence>
<organism evidence="2 4">
    <name type="scientific">Rhizophagus clarus</name>
    <dbReference type="NCBI Taxonomy" id="94130"/>
    <lineage>
        <taxon>Eukaryota</taxon>
        <taxon>Fungi</taxon>
        <taxon>Fungi incertae sedis</taxon>
        <taxon>Mucoromycota</taxon>
        <taxon>Glomeromycotina</taxon>
        <taxon>Glomeromycetes</taxon>
        <taxon>Glomerales</taxon>
        <taxon>Glomeraceae</taxon>
        <taxon>Rhizophagus</taxon>
    </lineage>
</organism>
<evidence type="ECO:0000313" key="2">
    <source>
        <dbReference type="EMBL" id="GBB93563.1"/>
    </source>
</evidence>
<dbReference type="STRING" id="94130.A0A2Z6QT72"/>
<keyword evidence="4" id="KW-1185">Reference proteome</keyword>
<gene>
    <name evidence="3" type="ORF">RCL2_001086600</name>
    <name evidence="2" type="ORF">RclHR1_21990001</name>
</gene>
<dbReference type="EMBL" id="BEXD01001334">
    <property type="protein sequence ID" value="GBB93563.1"/>
    <property type="molecule type" value="Genomic_DNA"/>
</dbReference>
<name>A0A2Z6QT72_9GLOM</name>
<dbReference type="Proteomes" id="UP000247702">
    <property type="component" value="Unassembled WGS sequence"/>
</dbReference>
<protein>
    <recommendedName>
        <fullName evidence="1">DUF7431 domain-containing protein</fullName>
    </recommendedName>
</protein>
<evidence type="ECO:0000259" key="1">
    <source>
        <dbReference type="Pfam" id="PF24209"/>
    </source>
</evidence>
<dbReference type="Pfam" id="PF24209">
    <property type="entry name" value="DUF7431"/>
    <property type="match status" value="1"/>
</dbReference>
<proteinExistence type="predicted"/>
<evidence type="ECO:0000313" key="3">
    <source>
        <dbReference type="EMBL" id="GES83711.1"/>
    </source>
</evidence>
<feature type="domain" description="DUF7431" evidence="1">
    <location>
        <begin position="1"/>
        <end position="177"/>
    </location>
</feature>
<reference evidence="2 4" key="1">
    <citation type="submission" date="2017-11" db="EMBL/GenBank/DDBJ databases">
        <title>The genome of Rhizophagus clarus HR1 reveals common genetic basis of auxotrophy among arbuscular mycorrhizal fungi.</title>
        <authorList>
            <person name="Kobayashi Y."/>
        </authorList>
    </citation>
    <scope>NUCLEOTIDE SEQUENCE [LARGE SCALE GENOMIC DNA]</scope>
    <source>
        <strain evidence="2 4">HR1</strain>
    </source>
</reference>
<accession>A0A2Z6QT72</accession>
<dbReference type="InterPro" id="IPR055854">
    <property type="entry name" value="DUF7431"/>
</dbReference>
<evidence type="ECO:0000313" key="4">
    <source>
        <dbReference type="Proteomes" id="UP000247702"/>
    </source>
</evidence>
<dbReference type="AlphaFoldDB" id="A0A2Z6QT72"/>
<dbReference type="OrthoDB" id="2351090at2759"/>
<dbReference type="Proteomes" id="UP000615446">
    <property type="component" value="Unassembled WGS sequence"/>
</dbReference>
<reference evidence="3" key="2">
    <citation type="submission" date="2019-10" db="EMBL/GenBank/DDBJ databases">
        <title>Conservation and host-specific expression of non-tandemly repeated heterogenous ribosome RNA gene in arbuscular mycorrhizal fungi.</title>
        <authorList>
            <person name="Maeda T."/>
            <person name="Kobayashi Y."/>
            <person name="Nakagawa T."/>
            <person name="Ezawa T."/>
            <person name="Yamaguchi K."/>
            <person name="Bino T."/>
            <person name="Nishimoto Y."/>
            <person name="Shigenobu S."/>
            <person name="Kawaguchi M."/>
        </authorList>
    </citation>
    <scope>NUCLEOTIDE SEQUENCE</scope>
    <source>
        <strain evidence="3">HR1</strain>
    </source>
</reference>
<dbReference type="EMBL" id="BLAL01000073">
    <property type="protein sequence ID" value="GES83711.1"/>
    <property type="molecule type" value="Genomic_DNA"/>
</dbReference>